<dbReference type="EMBL" id="PTIU01000018">
    <property type="protein sequence ID" value="PPK54158.1"/>
    <property type="molecule type" value="Genomic_DNA"/>
</dbReference>
<proteinExistence type="predicted"/>
<reference evidence="3 4" key="2">
    <citation type="submission" date="2018-02" db="EMBL/GenBank/DDBJ databases">
        <title>Subsurface microbial communities from deep shales in Ohio and West Virginia, USA.</title>
        <authorList>
            <person name="Wrighton K."/>
        </authorList>
    </citation>
    <scope>NUCLEOTIDE SEQUENCE [LARGE SCALE GENOMIC DNA]</scope>
    <source>
        <strain evidence="3 4">UTICA-S1B9</strain>
    </source>
</reference>
<evidence type="ECO:0000313" key="4">
    <source>
        <dbReference type="Proteomes" id="UP000239446"/>
    </source>
</evidence>
<feature type="signal peptide" evidence="1">
    <location>
        <begin position="1"/>
        <end position="23"/>
    </location>
</feature>
<comment type="caution">
    <text evidence="3">The sequence shown here is derived from an EMBL/GenBank/DDBJ whole genome shotgun (WGS) entry which is preliminary data.</text>
</comment>
<evidence type="ECO:0000313" key="2">
    <source>
        <dbReference type="EMBL" id="PPK50844.1"/>
    </source>
</evidence>
<evidence type="ECO:0000313" key="3">
    <source>
        <dbReference type="EMBL" id="PPK54158.1"/>
    </source>
</evidence>
<accession>A0A2S6G4X9</accession>
<organism evidence="3 4">
    <name type="scientific">Marinobacter persicus</name>
    <dbReference type="NCBI Taxonomy" id="930118"/>
    <lineage>
        <taxon>Bacteria</taxon>
        <taxon>Pseudomonadati</taxon>
        <taxon>Pseudomonadota</taxon>
        <taxon>Gammaproteobacteria</taxon>
        <taxon>Pseudomonadales</taxon>
        <taxon>Marinobacteraceae</taxon>
        <taxon>Marinobacter</taxon>
    </lineage>
</organism>
<protein>
    <submittedName>
        <fullName evidence="3">Type VI secretion system protein VasD</fullName>
    </submittedName>
</protein>
<dbReference type="AlphaFoldDB" id="A0A2S6G4X9"/>
<dbReference type="Gene3D" id="2.60.40.4150">
    <property type="entry name" value="Type VI secretion system, lipoprotein SciN"/>
    <property type="match status" value="1"/>
</dbReference>
<dbReference type="Pfam" id="PF12790">
    <property type="entry name" value="T6SS-SciN"/>
    <property type="match status" value="1"/>
</dbReference>
<dbReference type="InterPro" id="IPR017734">
    <property type="entry name" value="T6SS_SciN"/>
</dbReference>
<dbReference type="InterPro" id="IPR038706">
    <property type="entry name" value="Type_VI_SciN-like_sf"/>
</dbReference>
<dbReference type="PANTHER" id="PTHR37625:SF4">
    <property type="entry name" value="OUTER MEMBRANE LIPOPROTEIN"/>
    <property type="match status" value="1"/>
</dbReference>
<dbReference type="EMBL" id="PTIT01000019">
    <property type="protein sequence ID" value="PPK50844.1"/>
    <property type="molecule type" value="Genomic_DNA"/>
</dbReference>
<keyword evidence="1" id="KW-0732">Signal</keyword>
<evidence type="ECO:0000313" key="5">
    <source>
        <dbReference type="Proteomes" id="UP000239648"/>
    </source>
</evidence>
<dbReference type="PANTHER" id="PTHR37625">
    <property type="entry name" value="OUTER MEMBRANE LIPOPROTEIN-RELATED"/>
    <property type="match status" value="1"/>
</dbReference>
<dbReference type="OrthoDB" id="7066769at2"/>
<dbReference type="RefSeq" id="WP_104416594.1">
    <property type="nucleotide sequence ID" value="NZ_PTIT01000019.1"/>
</dbReference>
<gene>
    <name evidence="3" type="ORF">B0H24_101815</name>
    <name evidence="2" type="ORF">BY455_11915</name>
</gene>
<sequence length="182" mass="20036">MKVFLRSLGVCSLALALLGCGVADRVGNRFEDTWAGELVGNEERVRVVIHTEESLNPGFDGKPLSVVLRIYQLSERGPFATASPRQLWNDADRVLGKGLLSQREVTMLPGQFKIDIAALDPAAQFVGVAAFFRNTINNNWQAVFDADELRNDGLLGASEGVYIHLVEDQMEVMRGQTFLAVE</sequence>
<dbReference type="PROSITE" id="PS51257">
    <property type="entry name" value="PROKAR_LIPOPROTEIN"/>
    <property type="match status" value="1"/>
</dbReference>
<reference evidence="2 5" key="1">
    <citation type="submission" date="2018-02" db="EMBL/GenBank/DDBJ databases">
        <title>Deep subsurface shale carbon reservoir microbial communities from Ohio and West Virginia, USA.</title>
        <authorList>
            <person name="Wrighton K."/>
        </authorList>
    </citation>
    <scope>NUCLEOTIDE SEQUENCE [LARGE SCALE GENOMIC DNA]</scope>
    <source>
        <strain evidence="2 5">UTICA-S1B6</strain>
    </source>
</reference>
<keyword evidence="5" id="KW-1185">Reference proteome</keyword>
<evidence type="ECO:0000256" key="1">
    <source>
        <dbReference type="SAM" id="SignalP"/>
    </source>
</evidence>
<name>A0A2S6G4X9_9GAMM</name>
<dbReference type="NCBIfam" id="TIGR03352">
    <property type="entry name" value="VI_chp_3"/>
    <property type="match status" value="1"/>
</dbReference>
<feature type="chain" id="PRO_5015614832" evidence="1">
    <location>
        <begin position="24"/>
        <end position="182"/>
    </location>
</feature>
<dbReference type="Proteomes" id="UP000239446">
    <property type="component" value="Unassembled WGS sequence"/>
</dbReference>
<dbReference type="Proteomes" id="UP000239648">
    <property type="component" value="Unassembled WGS sequence"/>
</dbReference>